<gene>
    <name evidence="1" type="ORF">WICPIJ_010126</name>
</gene>
<sequence length="499" mass="57214">MLNSDRKAYALFIREGSKIPIHVKNLMTQSPKEYRINHTVRIPETLEFENPTKEDAVLMPRMMAPLIASLRARVYKSLTLIFVFDTKDYSVYKDMEFYTMIWDLLKGVPHSIEIIKRNVDFTRLTKSEDLMMGLFQFNQNGSFSFDNESQLLTFDLQEPIIETDEINWDKKRVQSTKFCRNLPLFNNLREEVRNEILDVKNSDLLGISVTVVPSTVKPRAAKVSSPGTGLNLMNFEETETTLKGSLGVLDRGSEVKMIQKFMMHNFKPLVRFYSSTIVDLEDDKDVDSRATISTSLMQQLSADEYREGLGELLFQLSHRILTHGFEFDLDLKTLKQGNTVSPSRGLFQLSHRILTHGFEFDLDRDPESLVHEGIHETETNIQKSSVLYKRSKDAETGKYRVSKQRYGGTYKLKQKIKVVLDKAKSSLKDKDCKVAVRINILHDHSDNTTGNSLDLIKSQSTMLIANMIRPLLTEQKSKKLIDGLAHTNYFSSIDGMRGL</sequence>
<reference evidence="1" key="2">
    <citation type="submission" date="2021-01" db="EMBL/GenBank/DDBJ databases">
        <authorList>
            <person name="Schikora-Tamarit M.A."/>
        </authorList>
    </citation>
    <scope>NUCLEOTIDE SEQUENCE</scope>
    <source>
        <strain evidence="1">CBS2887</strain>
    </source>
</reference>
<name>A0A9P8PIX4_WICPI</name>
<comment type="caution">
    <text evidence="1">The sequence shown here is derived from an EMBL/GenBank/DDBJ whole genome shotgun (WGS) entry which is preliminary data.</text>
</comment>
<keyword evidence="2" id="KW-1185">Reference proteome</keyword>
<protein>
    <submittedName>
        <fullName evidence="1">Uncharacterized protein</fullName>
    </submittedName>
</protein>
<organism evidence="1 2">
    <name type="scientific">Wickerhamomyces pijperi</name>
    <name type="common">Yeast</name>
    <name type="synonym">Pichia pijperi</name>
    <dbReference type="NCBI Taxonomy" id="599730"/>
    <lineage>
        <taxon>Eukaryota</taxon>
        <taxon>Fungi</taxon>
        <taxon>Dikarya</taxon>
        <taxon>Ascomycota</taxon>
        <taxon>Saccharomycotina</taxon>
        <taxon>Saccharomycetes</taxon>
        <taxon>Phaffomycetales</taxon>
        <taxon>Wickerhamomycetaceae</taxon>
        <taxon>Wickerhamomyces</taxon>
    </lineage>
</organism>
<dbReference type="EMBL" id="JAEUBG010005855">
    <property type="protein sequence ID" value="KAH3672132.1"/>
    <property type="molecule type" value="Genomic_DNA"/>
</dbReference>
<dbReference type="AlphaFoldDB" id="A0A9P8PIX4"/>
<evidence type="ECO:0000313" key="2">
    <source>
        <dbReference type="Proteomes" id="UP000774326"/>
    </source>
</evidence>
<dbReference type="Proteomes" id="UP000774326">
    <property type="component" value="Unassembled WGS sequence"/>
</dbReference>
<accession>A0A9P8PIX4</accession>
<evidence type="ECO:0000313" key="1">
    <source>
        <dbReference type="EMBL" id="KAH3672132.1"/>
    </source>
</evidence>
<reference evidence="1" key="1">
    <citation type="journal article" date="2021" name="Open Biol.">
        <title>Shared evolutionary footprints suggest mitochondrial oxidative damage underlies multiple complex I losses in fungi.</title>
        <authorList>
            <person name="Schikora-Tamarit M.A."/>
            <person name="Marcet-Houben M."/>
            <person name="Nosek J."/>
            <person name="Gabaldon T."/>
        </authorList>
    </citation>
    <scope>NUCLEOTIDE SEQUENCE</scope>
    <source>
        <strain evidence="1">CBS2887</strain>
    </source>
</reference>
<proteinExistence type="predicted"/>